<comment type="caution">
    <text evidence="1">The sequence shown here is derived from an EMBL/GenBank/DDBJ whole genome shotgun (WGS) entry which is preliminary data.</text>
</comment>
<dbReference type="EMBL" id="JACHHO010000003">
    <property type="protein sequence ID" value="MBB5205134.1"/>
    <property type="molecule type" value="Genomic_DNA"/>
</dbReference>
<evidence type="ECO:0000313" key="1">
    <source>
        <dbReference type="EMBL" id="MBB5205134.1"/>
    </source>
</evidence>
<gene>
    <name evidence="1" type="ORF">HNQ51_002453</name>
</gene>
<dbReference type="AlphaFoldDB" id="A0A840S8L1"/>
<organism evidence="1 2">
    <name type="scientific">Inhella inkyongensis</name>
    <dbReference type="NCBI Taxonomy" id="392593"/>
    <lineage>
        <taxon>Bacteria</taxon>
        <taxon>Pseudomonadati</taxon>
        <taxon>Pseudomonadota</taxon>
        <taxon>Betaproteobacteria</taxon>
        <taxon>Burkholderiales</taxon>
        <taxon>Sphaerotilaceae</taxon>
        <taxon>Inhella</taxon>
    </lineage>
</organism>
<evidence type="ECO:0000313" key="2">
    <source>
        <dbReference type="Proteomes" id="UP000554837"/>
    </source>
</evidence>
<proteinExistence type="predicted"/>
<protein>
    <submittedName>
        <fullName evidence="1">Uncharacterized protein</fullName>
    </submittedName>
</protein>
<dbReference type="RefSeq" id="WP_138854855.1">
    <property type="nucleotide sequence ID" value="NZ_CP040709.1"/>
</dbReference>
<name>A0A840S8L1_9BURK</name>
<accession>A0A840S8L1</accession>
<reference evidence="1 2" key="1">
    <citation type="submission" date="2020-08" db="EMBL/GenBank/DDBJ databases">
        <title>Genomic Encyclopedia of Type Strains, Phase IV (KMG-IV): sequencing the most valuable type-strain genomes for metagenomic binning, comparative biology and taxonomic classification.</title>
        <authorList>
            <person name="Goeker M."/>
        </authorList>
    </citation>
    <scope>NUCLEOTIDE SEQUENCE [LARGE SCALE GENOMIC DNA]</scope>
    <source>
        <strain evidence="1 2">DSM 23958</strain>
    </source>
</reference>
<sequence>MRLAPADRLTGERAFGATPTYWCPGCDAITEFRLGWKQAFAPEAVERAFQQAMGPLQAWEQDYSNFECRLCHQQVRCIHDVHEFAMSSYRHIPRWLLVDRGED</sequence>
<keyword evidence="2" id="KW-1185">Reference proteome</keyword>
<dbReference type="Proteomes" id="UP000554837">
    <property type="component" value="Unassembled WGS sequence"/>
</dbReference>